<accession>A0A448ZW60</accession>
<name>A0A448ZW60_METOS</name>
<dbReference type="KEGG" id="mob:NCTC10112_00247"/>
<keyword evidence="3 7" id="KW-0479">Metal-binding</keyword>
<evidence type="ECO:0000256" key="4">
    <source>
        <dbReference type="ARBA" id="ARBA00022801"/>
    </source>
</evidence>
<proteinExistence type="inferred from homology"/>
<dbReference type="Pfam" id="PF00383">
    <property type="entry name" value="dCMP_cyt_deam_1"/>
    <property type="match status" value="1"/>
</dbReference>
<dbReference type="GO" id="GO:0005737">
    <property type="term" value="C:cytoplasm"/>
    <property type="evidence" value="ECO:0007669"/>
    <property type="project" value="TreeGrafter"/>
</dbReference>
<dbReference type="PANTHER" id="PTHR11086:SF18">
    <property type="entry name" value="DEOXYCYTIDYLATE DEAMINASE"/>
    <property type="match status" value="1"/>
</dbReference>
<dbReference type="CDD" id="cd01286">
    <property type="entry name" value="deoxycytidylate_deaminase"/>
    <property type="match status" value="1"/>
</dbReference>
<evidence type="ECO:0000256" key="2">
    <source>
        <dbReference type="ARBA" id="ARBA00006576"/>
    </source>
</evidence>
<dbReference type="EMBL" id="LR214940">
    <property type="protein sequence ID" value="VEU55480.1"/>
    <property type="molecule type" value="Genomic_DNA"/>
</dbReference>
<keyword evidence="4" id="KW-0378">Hydrolase</keyword>
<dbReference type="InterPro" id="IPR035105">
    <property type="entry name" value="Deoxycytidylate_deaminase_dom"/>
</dbReference>
<dbReference type="InterPro" id="IPR016192">
    <property type="entry name" value="APOBEC/CMP_deaminase_Zn-bd"/>
</dbReference>
<dbReference type="GO" id="GO:0006220">
    <property type="term" value="P:pyrimidine nucleotide metabolic process"/>
    <property type="evidence" value="ECO:0007669"/>
    <property type="project" value="InterPro"/>
</dbReference>
<comment type="cofactor">
    <cofactor evidence="1 7">
        <name>Zn(2+)</name>
        <dbReference type="ChEBI" id="CHEBI:29105"/>
    </cofactor>
</comment>
<dbReference type="RefSeq" id="WP_022936202.1">
    <property type="nucleotide sequence ID" value="NZ_LR214940.1"/>
</dbReference>
<dbReference type="InterPro" id="IPR016473">
    <property type="entry name" value="dCMP_deaminase"/>
</dbReference>
<evidence type="ECO:0000256" key="7">
    <source>
        <dbReference type="PIRSR" id="PIRSR006019-2"/>
    </source>
</evidence>
<dbReference type="GO" id="GO:0004132">
    <property type="term" value="F:dCMP deaminase activity"/>
    <property type="evidence" value="ECO:0007669"/>
    <property type="project" value="InterPro"/>
</dbReference>
<feature type="binding site" evidence="7">
    <location>
        <position position="125"/>
    </location>
    <ligand>
        <name>Zn(2+)</name>
        <dbReference type="ChEBI" id="CHEBI:29105"/>
        <note>catalytic</note>
    </ligand>
</feature>
<comment type="similarity">
    <text evidence="2">Belongs to the cytidine and deoxycytidylate deaminase family.</text>
</comment>
<dbReference type="Proteomes" id="UP000290482">
    <property type="component" value="Chromosome"/>
</dbReference>
<dbReference type="AlphaFoldDB" id="A0A448ZW60"/>
<dbReference type="GO" id="GO:0008270">
    <property type="term" value="F:zinc ion binding"/>
    <property type="evidence" value="ECO:0007669"/>
    <property type="project" value="InterPro"/>
</dbReference>
<dbReference type="PROSITE" id="PS00903">
    <property type="entry name" value="CYT_DCMP_DEAMINASES_1"/>
    <property type="match status" value="1"/>
</dbReference>
<evidence type="ECO:0000256" key="5">
    <source>
        <dbReference type="ARBA" id="ARBA00022833"/>
    </source>
</evidence>
<feature type="binding site" evidence="7">
    <location>
        <position position="96"/>
    </location>
    <ligand>
        <name>Zn(2+)</name>
        <dbReference type="ChEBI" id="CHEBI:29105"/>
        <note>catalytic</note>
    </ligand>
</feature>
<gene>
    <name evidence="9" type="ORF">NCTC10112_00247</name>
</gene>
<dbReference type="PANTHER" id="PTHR11086">
    <property type="entry name" value="DEOXYCYTIDYLATE DEAMINASE-RELATED"/>
    <property type="match status" value="1"/>
</dbReference>
<evidence type="ECO:0000256" key="6">
    <source>
        <dbReference type="PIRSR" id="PIRSR006019-1"/>
    </source>
</evidence>
<dbReference type="SUPFAM" id="SSF53927">
    <property type="entry name" value="Cytidine deaminase-like"/>
    <property type="match status" value="1"/>
</dbReference>
<evidence type="ECO:0000313" key="10">
    <source>
        <dbReference type="Proteomes" id="UP000290482"/>
    </source>
</evidence>
<dbReference type="Gene3D" id="3.40.140.10">
    <property type="entry name" value="Cytidine Deaminase, domain 2"/>
    <property type="match status" value="1"/>
</dbReference>
<sequence length="182" mass="20993">MKIEDNLKEIFTDKNNIKWDAYFMSLAKLSAFRSKDPNTKVGACIVNKNKYVVSLGYNGMPTGVNETRKNNDEYFSWDRPKDKDDVLNSKYTFVIHAEQNAIINANITNSNIEEGSTIYVTHFPCYNCAKLLVQSKIAKVIYETDYVPDSQDHEASEKILKTFKVDIVKLEPKFDIEFKIKK</sequence>
<evidence type="ECO:0000256" key="1">
    <source>
        <dbReference type="ARBA" id="ARBA00001947"/>
    </source>
</evidence>
<feature type="domain" description="CMP/dCMP-type deaminase" evidence="8">
    <location>
        <begin position="18"/>
        <end position="157"/>
    </location>
</feature>
<reference evidence="9 10" key="1">
    <citation type="submission" date="2019-01" db="EMBL/GenBank/DDBJ databases">
        <authorList>
            <consortium name="Pathogen Informatics"/>
        </authorList>
    </citation>
    <scope>NUCLEOTIDE SEQUENCE [LARGE SCALE GENOMIC DNA]</scope>
    <source>
        <strain evidence="9 10">NCTC10112</strain>
    </source>
</reference>
<evidence type="ECO:0000259" key="8">
    <source>
        <dbReference type="PROSITE" id="PS51747"/>
    </source>
</evidence>
<keyword evidence="10" id="KW-1185">Reference proteome</keyword>
<keyword evidence="5 7" id="KW-0862">Zinc</keyword>
<feature type="active site" description="Proton donor" evidence="6">
    <location>
        <position position="98"/>
    </location>
</feature>
<evidence type="ECO:0000313" key="9">
    <source>
        <dbReference type="EMBL" id="VEU55480.1"/>
    </source>
</evidence>
<dbReference type="InterPro" id="IPR015517">
    <property type="entry name" value="dCMP_deaminase-rel"/>
</dbReference>
<dbReference type="InterPro" id="IPR002125">
    <property type="entry name" value="CMP_dCMP_dom"/>
</dbReference>
<protein>
    <submittedName>
        <fullName evidence="9">Deoxycytidylate deaminase</fullName>
    </submittedName>
</protein>
<dbReference type="InterPro" id="IPR016193">
    <property type="entry name" value="Cytidine_deaminase-like"/>
</dbReference>
<feature type="binding site" evidence="7">
    <location>
        <position position="128"/>
    </location>
    <ligand>
        <name>Zn(2+)</name>
        <dbReference type="ChEBI" id="CHEBI:29105"/>
        <note>catalytic</note>
    </ligand>
</feature>
<evidence type="ECO:0000256" key="3">
    <source>
        <dbReference type="ARBA" id="ARBA00022723"/>
    </source>
</evidence>
<dbReference type="PROSITE" id="PS51747">
    <property type="entry name" value="CYT_DCMP_DEAMINASES_2"/>
    <property type="match status" value="1"/>
</dbReference>
<dbReference type="PIRSF" id="PIRSF006019">
    <property type="entry name" value="dCMP_deaminase"/>
    <property type="match status" value="1"/>
</dbReference>
<organism evidence="9 10">
    <name type="scientific">Metamycoplasma orale</name>
    <name type="common">Mycoplasma orale</name>
    <dbReference type="NCBI Taxonomy" id="2121"/>
    <lineage>
        <taxon>Bacteria</taxon>
        <taxon>Bacillati</taxon>
        <taxon>Mycoplasmatota</taxon>
        <taxon>Mycoplasmoidales</taxon>
        <taxon>Metamycoplasmataceae</taxon>
        <taxon>Metamycoplasma</taxon>
    </lineage>
</organism>